<comment type="caution">
    <text evidence="1">The sequence shown here is derived from an EMBL/GenBank/DDBJ whole genome shotgun (WGS) entry which is preliminary data.</text>
</comment>
<name>A0A318EPD2_9FIRM</name>
<dbReference type="EMBL" id="QICS01000002">
    <property type="protein sequence ID" value="PXV93287.1"/>
    <property type="molecule type" value="Genomic_DNA"/>
</dbReference>
<accession>A0A318EPD2</accession>
<evidence type="ECO:0000313" key="1">
    <source>
        <dbReference type="EMBL" id="PXV93287.1"/>
    </source>
</evidence>
<dbReference type="RefSeq" id="WP_110290440.1">
    <property type="nucleotide sequence ID" value="NZ_QICS01000002.1"/>
</dbReference>
<dbReference type="AlphaFoldDB" id="A0A318EPD2"/>
<sequence length="91" mass="10654">MNHKNLVKLNQDSESENINQNKKYKEVKINKMIVNGKEQEGNIILAEDTKGKTELNVTVYTQEVQTVQEKKKGNFSIYELLKKCIFHNRRS</sequence>
<proteinExistence type="predicted"/>
<reference evidence="1 2" key="1">
    <citation type="submission" date="2018-05" db="EMBL/GenBank/DDBJ databases">
        <title>Genomic Encyclopedia of Type Strains, Phase IV (KMG-IV): sequencing the most valuable type-strain genomes for metagenomic binning, comparative biology and taxonomic classification.</title>
        <authorList>
            <person name="Goeker M."/>
        </authorList>
    </citation>
    <scope>NUCLEOTIDE SEQUENCE [LARGE SCALE GENOMIC DNA]</scope>
    <source>
        <strain evidence="1 2">DSM 28816</strain>
    </source>
</reference>
<evidence type="ECO:0000313" key="2">
    <source>
        <dbReference type="Proteomes" id="UP000247523"/>
    </source>
</evidence>
<dbReference type="Proteomes" id="UP000247523">
    <property type="component" value="Unassembled WGS sequence"/>
</dbReference>
<gene>
    <name evidence="1" type="ORF">C8E03_10254</name>
</gene>
<protein>
    <submittedName>
        <fullName evidence="1">Uncharacterized protein</fullName>
    </submittedName>
</protein>
<organism evidence="1 2">
    <name type="scientific">Lachnotalea glycerini</name>
    <dbReference type="NCBI Taxonomy" id="1763509"/>
    <lineage>
        <taxon>Bacteria</taxon>
        <taxon>Bacillati</taxon>
        <taxon>Bacillota</taxon>
        <taxon>Clostridia</taxon>
        <taxon>Lachnospirales</taxon>
        <taxon>Lachnospiraceae</taxon>
        <taxon>Lachnotalea</taxon>
    </lineage>
</organism>